<dbReference type="GO" id="GO:0043565">
    <property type="term" value="F:sequence-specific DNA binding"/>
    <property type="evidence" value="ECO:0007669"/>
    <property type="project" value="TreeGrafter"/>
</dbReference>
<keyword evidence="3" id="KW-0238">DNA-binding</keyword>
<evidence type="ECO:0000256" key="3">
    <source>
        <dbReference type="ARBA" id="ARBA00023125"/>
    </source>
</evidence>
<dbReference type="GO" id="GO:0006351">
    <property type="term" value="P:DNA-templated transcription"/>
    <property type="evidence" value="ECO:0007669"/>
    <property type="project" value="TreeGrafter"/>
</dbReference>
<dbReference type="InterPro" id="IPR036390">
    <property type="entry name" value="WH_DNA-bd_sf"/>
</dbReference>
<comment type="similarity">
    <text evidence="1">Belongs to the LysR transcriptional regulatory family.</text>
</comment>
<dbReference type="EMBL" id="JAUOOM010000007">
    <property type="protein sequence ID" value="MDO6406760.1"/>
    <property type="molecule type" value="Genomic_DNA"/>
</dbReference>
<evidence type="ECO:0000259" key="5">
    <source>
        <dbReference type="PROSITE" id="PS50931"/>
    </source>
</evidence>
<evidence type="ECO:0000313" key="8">
    <source>
        <dbReference type="Proteomes" id="UP000424872"/>
    </source>
</evidence>
<evidence type="ECO:0000313" key="6">
    <source>
        <dbReference type="EMBL" id="MDO6406760.1"/>
    </source>
</evidence>
<dbReference type="FunFam" id="1.10.10.10:FF:000001">
    <property type="entry name" value="LysR family transcriptional regulator"/>
    <property type="match status" value="1"/>
</dbReference>
<dbReference type="InterPro" id="IPR058163">
    <property type="entry name" value="LysR-type_TF_proteobact-type"/>
</dbReference>
<sequence>MLDKITGMRVFVATVQQGSFVAAAEKLAMSPQMVARHIASMEKQLETRLLTRTTRQQSLTPTGNQYFKRCQTILQAIADADSEARGSADVPSGTLRLNAPVTFGRYALTDFLTDFLARYPHINIELTLSDDVINPAAEDFDAVIRIGELDKNLRLAARPLAAYRLITCAAPEYLAKQGWPQHPADLAHHQCLTFAPWQAGLSDRWPFISEGLLYDVDVNSRLKINDWGALLEAAIRGAGVVMGYDKALALPLKRGQLVAILADYPCPERAMHLLWQPARVNETRYRVFIDALCEYFH</sequence>
<geneLocation type="plasmid" evidence="8">
    <name>pmsr2a</name>
</geneLocation>
<name>A0AAP9H9R2_9GAMM</name>
<keyword evidence="7" id="KW-0614">Plasmid</keyword>
<protein>
    <submittedName>
        <fullName evidence="7">LysR family transcriptional regulator</fullName>
    </submittedName>
</protein>
<dbReference type="SUPFAM" id="SSF46785">
    <property type="entry name" value="Winged helix' DNA-binding domain"/>
    <property type="match status" value="1"/>
</dbReference>
<dbReference type="Pfam" id="PF03466">
    <property type="entry name" value="LysR_substrate"/>
    <property type="match status" value="1"/>
</dbReference>
<gene>
    <name evidence="7" type="ORF">CTZ24_22850</name>
    <name evidence="6" type="ORF">Q3404_09235</name>
</gene>
<dbReference type="InterPro" id="IPR000847">
    <property type="entry name" value="LysR_HTH_N"/>
</dbReference>
<organism evidence="7 8">
    <name type="scientific">Pantoea phytobeneficialis</name>
    <dbReference type="NCBI Taxonomy" id="2052056"/>
    <lineage>
        <taxon>Bacteria</taxon>
        <taxon>Pseudomonadati</taxon>
        <taxon>Pseudomonadota</taxon>
        <taxon>Gammaproteobacteria</taxon>
        <taxon>Enterobacterales</taxon>
        <taxon>Erwiniaceae</taxon>
        <taxon>Pantoea</taxon>
    </lineage>
</organism>
<keyword evidence="9" id="KW-1185">Reference proteome</keyword>
<dbReference type="RefSeq" id="WP_208725902.1">
    <property type="nucleotide sequence ID" value="NZ_CP024637.1"/>
</dbReference>
<dbReference type="Gene3D" id="1.10.10.10">
    <property type="entry name" value="Winged helix-like DNA-binding domain superfamily/Winged helix DNA-binding domain"/>
    <property type="match status" value="1"/>
</dbReference>
<reference evidence="7" key="2">
    <citation type="journal article" date="2020" name="Environ. Microbiol.">
        <title>The extreme plant-growth-promoting properties of Pantoea phytobeneficialis MSR2 revealed by functional and genomic analysis.</title>
        <authorList>
            <person name="Nascimento F.X."/>
            <person name="Hernandez A.G."/>
            <person name="Glick B.R."/>
            <person name="Rossi M.J."/>
        </authorList>
    </citation>
    <scope>NUCLEOTIDE SEQUENCE</scope>
    <source>
        <strain evidence="7">MSR2</strain>
    </source>
</reference>
<dbReference type="Proteomes" id="UP000424872">
    <property type="component" value="Plasmid pMSR2A"/>
</dbReference>
<dbReference type="InterPro" id="IPR005119">
    <property type="entry name" value="LysR_subst-bd"/>
</dbReference>
<dbReference type="PANTHER" id="PTHR30537:SF5">
    <property type="entry name" value="HTH-TYPE TRANSCRIPTIONAL ACTIVATOR TTDR-RELATED"/>
    <property type="match status" value="1"/>
</dbReference>
<dbReference type="AlphaFoldDB" id="A0AAP9H9R2"/>
<evidence type="ECO:0000256" key="4">
    <source>
        <dbReference type="ARBA" id="ARBA00023163"/>
    </source>
</evidence>
<proteinExistence type="inferred from homology"/>
<dbReference type="GO" id="GO:0003700">
    <property type="term" value="F:DNA-binding transcription factor activity"/>
    <property type="evidence" value="ECO:0007669"/>
    <property type="project" value="InterPro"/>
</dbReference>
<accession>A0AAP9H9R2</accession>
<dbReference type="Gene3D" id="3.40.190.290">
    <property type="match status" value="1"/>
</dbReference>
<keyword evidence="4" id="KW-0804">Transcription</keyword>
<evidence type="ECO:0000313" key="7">
    <source>
        <dbReference type="EMBL" id="QGR09288.1"/>
    </source>
</evidence>
<keyword evidence="2" id="KW-0805">Transcription regulation</keyword>
<evidence type="ECO:0000313" key="9">
    <source>
        <dbReference type="Proteomes" id="UP001171299"/>
    </source>
</evidence>
<evidence type="ECO:0000256" key="2">
    <source>
        <dbReference type="ARBA" id="ARBA00023015"/>
    </source>
</evidence>
<dbReference type="EMBL" id="CP024637">
    <property type="protein sequence ID" value="QGR09288.1"/>
    <property type="molecule type" value="Genomic_DNA"/>
</dbReference>
<dbReference type="KEGG" id="ppho:CTZ24_22850"/>
<dbReference type="Proteomes" id="UP001171299">
    <property type="component" value="Unassembled WGS sequence"/>
</dbReference>
<reference evidence="6" key="3">
    <citation type="submission" date="2023-07" db="EMBL/GenBank/DDBJ databases">
        <title>The extreme plant-growth-promoting properties of Pantoea phytobeneficialis PF55 revealed by functional and genomic analysis.</title>
        <authorList>
            <person name="Nascimento F.X."/>
            <person name="Marcio R.J."/>
        </authorList>
    </citation>
    <scope>NUCLEOTIDE SEQUENCE</scope>
    <source>
        <strain evidence="6">PF55</strain>
    </source>
</reference>
<reference evidence="8" key="1">
    <citation type="submission" date="2017-11" db="EMBL/GenBank/DDBJ databases">
        <title>Genome sequence of Pantoea sp. MSR2.</title>
        <authorList>
            <person name="Nascimento F.X."/>
        </authorList>
    </citation>
    <scope>NUCLEOTIDE SEQUENCE [LARGE SCALE GENOMIC DNA]</scope>
    <source>
        <strain evidence="8">MSR2</strain>
        <plasmid evidence="8">pmsr2a</plasmid>
    </source>
</reference>
<feature type="domain" description="HTH lysR-type" evidence="5">
    <location>
        <begin position="3"/>
        <end position="60"/>
    </location>
</feature>
<dbReference type="PROSITE" id="PS50931">
    <property type="entry name" value="HTH_LYSR"/>
    <property type="match status" value="1"/>
</dbReference>
<evidence type="ECO:0000256" key="1">
    <source>
        <dbReference type="ARBA" id="ARBA00009437"/>
    </source>
</evidence>
<dbReference type="InterPro" id="IPR036388">
    <property type="entry name" value="WH-like_DNA-bd_sf"/>
</dbReference>
<dbReference type="Pfam" id="PF00126">
    <property type="entry name" value="HTH_1"/>
    <property type="match status" value="1"/>
</dbReference>
<geneLocation type="plasmid" evidence="7">
    <name>pMSR2A</name>
</geneLocation>
<dbReference type="SUPFAM" id="SSF53850">
    <property type="entry name" value="Periplasmic binding protein-like II"/>
    <property type="match status" value="1"/>
</dbReference>
<dbReference type="PANTHER" id="PTHR30537">
    <property type="entry name" value="HTH-TYPE TRANSCRIPTIONAL REGULATOR"/>
    <property type="match status" value="1"/>
</dbReference>